<reference evidence="1" key="1">
    <citation type="submission" date="2014-11" db="EMBL/GenBank/DDBJ databases">
        <authorList>
            <person name="Amaro Gonzalez C."/>
        </authorList>
    </citation>
    <scope>NUCLEOTIDE SEQUENCE</scope>
</reference>
<reference evidence="1" key="2">
    <citation type="journal article" date="2015" name="Fish Shellfish Immunol.">
        <title>Early steps in the European eel (Anguilla anguilla)-Vibrio vulnificus interaction in the gills: Role of the RtxA13 toxin.</title>
        <authorList>
            <person name="Callol A."/>
            <person name="Pajuelo D."/>
            <person name="Ebbesson L."/>
            <person name="Teles M."/>
            <person name="MacKenzie S."/>
            <person name="Amaro C."/>
        </authorList>
    </citation>
    <scope>NUCLEOTIDE SEQUENCE</scope>
</reference>
<evidence type="ECO:0000313" key="1">
    <source>
        <dbReference type="EMBL" id="JAH31591.1"/>
    </source>
</evidence>
<name>A0A0E9RQX3_ANGAN</name>
<dbReference type="AlphaFoldDB" id="A0A0E9RQX3"/>
<sequence length="23" mass="2720">MVQSFSCFCPDTFLPFSEQNVHR</sequence>
<proteinExistence type="predicted"/>
<accession>A0A0E9RQX3</accession>
<organism evidence="1">
    <name type="scientific">Anguilla anguilla</name>
    <name type="common">European freshwater eel</name>
    <name type="synonym">Muraena anguilla</name>
    <dbReference type="NCBI Taxonomy" id="7936"/>
    <lineage>
        <taxon>Eukaryota</taxon>
        <taxon>Metazoa</taxon>
        <taxon>Chordata</taxon>
        <taxon>Craniata</taxon>
        <taxon>Vertebrata</taxon>
        <taxon>Euteleostomi</taxon>
        <taxon>Actinopterygii</taxon>
        <taxon>Neopterygii</taxon>
        <taxon>Teleostei</taxon>
        <taxon>Anguilliformes</taxon>
        <taxon>Anguillidae</taxon>
        <taxon>Anguilla</taxon>
    </lineage>
</organism>
<dbReference type="EMBL" id="GBXM01076986">
    <property type="protein sequence ID" value="JAH31591.1"/>
    <property type="molecule type" value="Transcribed_RNA"/>
</dbReference>
<protein>
    <submittedName>
        <fullName evidence="1">Uncharacterized protein</fullName>
    </submittedName>
</protein>